<evidence type="ECO:0000256" key="6">
    <source>
        <dbReference type="ARBA" id="ARBA00037589"/>
    </source>
</evidence>
<keyword evidence="5 9" id="KW-0627">Porphyrin biosynthesis</keyword>
<dbReference type="GO" id="GO:0004852">
    <property type="term" value="F:uroporphyrinogen-III synthase activity"/>
    <property type="evidence" value="ECO:0007669"/>
    <property type="project" value="UniProtKB-UniRule"/>
</dbReference>
<evidence type="ECO:0000256" key="3">
    <source>
        <dbReference type="ARBA" id="ARBA00013109"/>
    </source>
</evidence>
<dbReference type="InterPro" id="IPR003754">
    <property type="entry name" value="4pyrrol_synth_uPrphyn_synth"/>
</dbReference>
<protein>
    <recommendedName>
        <fullName evidence="7 9">Uroporphyrinogen-III synthase</fullName>
        <ecNumber evidence="3 9">4.2.1.75</ecNumber>
    </recommendedName>
</protein>
<dbReference type="InterPro" id="IPR039793">
    <property type="entry name" value="UROS/Hem4"/>
</dbReference>
<dbReference type="InterPro" id="IPR036108">
    <property type="entry name" value="4pyrrol_syn_uPrphyn_synt_sf"/>
</dbReference>
<evidence type="ECO:0000256" key="5">
    <source>
        <dbReference type="ARBA" id="ARBA00023244"/>
    </source>
</evidence>
<evidence type="ECO:0000256" key="1">
    <source>
        <dbReference type="ARBA" id="ARBA00004772"/>
    </source>
</evidence>
<comment type="similarity">
    <text evidence="2 9">Belongs to the uroporphyrinogen-III synthase family.</text>
</comment>
<feature type="domain" description="Tetrapyrrole biosynthesis uroporphyrinogen III synthase" evidence="10">
    <location>
        <begin position="45"/>
        <end position="204"/>
    </location>
</feature>
<dbReference type="OrthoDB" id="5328023at2"/>
<keyword evidence="4 9" id="KW-0456">Lyase</keyword>
<dbReference type="EMBL" id="UGHV01000001">
    <property type="protein sequence ID" value="STO97021.1"/>
    <property type="molecule type" value="Genomic_DNA"/>
</dbReference>
<dbReference type="CDD" id="cd06578">
    <property type="entry name" value="HemD"/>
    <property type="match status" value="1"/>
</dbReference>
<evidence type="ECO:0000256" key="2">
    <source>
        <dbReference type="ARBA" id="ARBA00008133"/>
    </source>
</evidence>
<dbReference type="PANTHER" id="PTHR38042">
    <property type="entry name" value="UROPORPHYRINOGEN-III SYNTHASE, CHLOROPLASTIC"/>
    <property type="match status" value="1"/>
</dbReference>
<dbReference type="AlphaFoldDB" id="A0A377J3H2"/>
<dbReference type="RefSeq" id="WP_115011299.1">
    <property type="nucleotide sequence ID" value="NZ_UGHV01000001.1"/>
</dbReference>
<reference evidence="11 12" key="1">
    <citation type="submission" date="2018-06" db="EMBL/GenBank/DDBJ databases">
        <authorList>
            <consortium name="Pathogen Informatics"/>
            <person name="Doyle S."/>
        </authorList>
    </citation>
    <scope>NUCLEOTIDE SEQUENCE [LARGE SCALE GENOMIC DNA]</scope>
    <source>
        <strain evidence="11 12">NCTC12410</strain>
    </source>
</reference>
<evidence type="ECO:0000256" key="8">
    <source>
        <dbReference type="ARBA" id="ARBA00048617"/>
    </source>
</evidence>
<evidence type="ECO:0000256" key="4">
    <source>
        <dbReference type="ARBA" id="ARBA00023239"/>
    </source>
</evidence>
<organism evidence="11 12">
    <name type="scientific">Helicobacter canis</name>
    <dbReference type="NCBI Taxonomy" id="29419"/>
    <lineage>
        <taxon>Bacteria</taxon>
        <taxon>Pseudomonadati</taxon>
        <taxon>Campylobacterota</taxon>
        <taxon>Epsilonproteobacteria</taxon>
        <taxon>Campylobacterales</taxon>
        <taxon>Helicobacteraceae</taxon>
        <taxon>Helicobacter</taxon>
    </lineage>
</organism>
<dbReference type="PANTHER" id="PTHR38042:SF1">
    <property type="entry name" value="UROPORPHYRINOGEN-III SYNTHASE, CHLOROPLASTIC"/>
    <property type="match status" value="1"/>
</dbReference>
<dbReference type="Pfam" id="PF02602">
    <property type="entry name" value="HEM4"/>
    <property type="match status" value="1"/>
</dbReference>
<evidence type="ECO:0000256" key="7">
    <source>
        <dbReference type="ARBA" id="ARBA00040167"/>
    </source>
</evidence>
<dbReference type="EC" id="4.2.1.75" evidence="3 9"/>
<sequence>MRDIVLIHSTISQEIPTLCVSEIHYLPIYDALLESNIPPHAPQECIDALIFTSKHAVFSLMQAMAKRKELSAFAKIPAFAIGEKCAQALTQAGFAVEFVSSTSHGESFAGEIIERANGRKMLYFRAKDIASNLDLLLTQAQIPLAQITAYTKQPKPLPQSLKPRPQSVLIFTAPSHYHFFVQNFGWDPSYIAVAIGQTTLRAFAPSTICYASPIQSLESCIDLAKILAQRAQNHTAAQSSLKKLK</sequence>
<name>A0A377J3H2_9HELI</name>
<evidence type="ECO:0000313" key="11">
    <source>
        <dbReference type="EMBL" id="STO97021.1"/>
    </source>
</evidence>
<comment type="pathway">
    <text evidence="1 9">Porphyrin-containing compound metabolism; protoporphyrin-IX biosynthesis; coproporphyrinogen-III from 5-aminolevulinate: step 3/4.</text>
</comment>
<evidence type="ECO:0000313" key="12">
    <source>
        <dbReference type="Proteomes" id="UP000254841"/>
    </source>
</evidence>
<accession>A0A377J3H2</accession>
<dbReference type="UniPathway" id="UPA00251">
    <property type="reaction ID" value="UER00320"/>
</dbReference>
<dbReference type="Proteomes" id="UP000254841">
    <property type="component" value="Unassembled WGS sequence"/>
</dbReference>
<dbReference type="SUPFAM" id="SSF69618">
    <property type="entry name" value="HemD-like"/>
    <property type="match status" value="1"/>
</dbReference>
<dbReference type="GO" id="GO:0006780">
    <property type="term" value="P:uroporphyrinogen III biosynthetic process"/>
    <property type="evidence" value="ECO:0007669"/>
    <property type="project" value="UniProtKB-UniRule"/>
</dbReference>
<evidence type="ECO:0000256" key="9">
    <source>
        <dbReference type="RuleBase" id="RU366031"/>
    </source>
</evidence>
<comment type="catalytic activity">
    <reaction evidence="8 9">
        <text>hydroxymethylbilane = uroporphyrinogen III + H2O</text>
        <dbReference type="Rhea" id="RHEA:18965"/>
        <dbReference type="ChEBI" id="CHEBI:15377"/>
        <dbReference type="ChEBI" id="CHEBI:57308"/>
        <dbReference type="ChEBI" id="CHEBI:57845"/>
        <dbReference type="EC" id="4.2.1.75"/>
    </reaction>
</comment>
<comment type="function">
    <text evidence="6 9">Catalyzes cyclization of the linear tetrapyrrole, hydroxymethylbilane, to the macrocyclic uroporphyrinogen III.</text>
</comment>
<proteinExistence type="inferred from homology"/>
<gene>
    <name evidence="11" type="primary">hemD</name>
    <name evidence="11" type="ORF">NCTC12410_00840</name>
</gene>
<dbReference type="Gene3D" id="3.40.50.10090">
    <property type="match status" value="2"/>
</dbReference>
<evidence type="ECO:0000259" key="10">
    <source>
        <dbReference type="Pfam" id="PF02602"/>
    </source>
</evidence>
<dbReference type="GO" id="GO:0006782">
    <property type="term" value="P:protoporphyrinogen IX biosynthetic process"/>
    <property type="evidence" value="ECO:0007669"/>
    <property type="project" value="UniProtKB-UniRule"/>
</dbReference>